<accession>L7W1X1</accession>
<dbReference type="GO" id="GO:0008168">
    <property type="term" value="F:methyltransferase activity"/>
    <property type="evidence" value="ECO:0007669"/>
    <property type="project" value="UniProtKB-KW"/>
</dbReference>
<feature type="domain" description="Methyltransferase" evidence="1">
    <location>
        <begin position="33"/>
        <end position="114"/>
    </location>
</feature>
<keyword evidence="2" id="KW-0489">Methyltransferase</keyword>
<organism evidence="2">
    <name type="scientific">uncultured bacterium A1Q1_fos_1134</name>
    <dbReference type="NCBI Taxonomy" id="1256543"/>
    <lineage>
        <taxon>Bacteria</taxon>
        <taxon>environmental samples</taxon>
    </lineage>
</organism>
<sequence>MNLIANVSSTHGTGAPSEWVRRWSHLVPSGAPVLDVACGAGRHLRWFQALGHPVTGIDRDPLAVQAAAQAGEAIEADIENDPWPLAGRTFGAVVVTNYLWRPLLPTIVDSVAPGGVLLYETFACGNETVGRPARPDFLLRPGELLSACTPLHVVAYEDGFLDGPARFVQRITAVRVAEDVLSPARHPLRALS</sequence>
<dbReference type="CDD" id="cd02440">
    <property type="entry name" value="AdoMet_MTases"/>
    <property type="match status" value="1"/>
</dbReference>
<dbReference type="SUPFAM" id="SSF53335">
    <property type="entry name" value="S-adenosyl-L-methionine-dependent methyltransferases"/>
    <property type="match status" value="1"/>
</dbReference>
<dbReference type="AlphaFoldDB" id="L7W1X1"/>
<dbReference type="GO" id="GO:0032259">
    <property type="term" value="P:methylation"/>
    <property type="evidence" value="ECO:0007669"/>
    <property type="project" value="UniProtKB-KW"/>
</dbReference>
<name>L7W1X1_9BACT</name>
<dbReference type="InterPro" id="IPR041698">
    <property type="entry name" value="Methyltransf_25"/>
</dbReference>
<evidence type="ECO:0000313" key="2">
    <source>
        <dbReference type="EMBL" id="AGC72610.1"/>
    </source>
</evidence>
<dbReference type="InterPro" id="IPR029063">
    <property type="entry name" value="SAM-dependent_MTases_sf"/>
</dbReference>
<keyword evidence="2" id="KW-0808">Transferase</keyword>
<reference evidence="2" key="1">
    <citation type="submission" date="2012-09" db="EMBL/GenBank/DDBJ databases">
        <title>Metagenomic Characterization of a Microbial Community in Wastewater Detects High Levels of Antibiotic Resistance.</title>
        <authorList>
            <person name="Abrams M."/>
            <person name="Caldwell A."/>
            <person name="Vandaei E."/>
            <person name="Lee W."/>
            <person name="Perrott J."/>
            <person name="Khan S.Y."/>
            <person name="Ta J."/>
            <person name="Romero D."/>
            <person name="Nguyen V."/>
            <person name="Pourmand N."/>
            <person name="Ouverney C.C."/>
        </authorList>
    </citation>
    <scope>NUCLEOTIDE SEQUENCE</scope>
</reference>
<dbReference type="Gene3D" id="3.40.50.150">
    <property type="entry name" value="Vaccinia Virus protein VP39"/>
    <property type="match status" value="1"/>
</dbReference>
<proteinExistence type="predicted"/>
<protein>
    <submittedName>
        <fullName evidence="2">Putative SAM-dependent methyltransferase Bucepa02006346</fullName>
    </submittedName>
</protein>
<dbReference type="EMBL" id="JX649907">
    <property type="protein sequence ID" value="AGC72610.1"/>
    <property type="molecule type" value="Genomic_DNA"/>
</dbReference>
<dbReference type="Pfam" id="PF13649">
    <property type="entry name" value="Methyltransf_25"/>
    <property type="match status" value="1"/>
</dbReference>
<evidence type="ECO:0000259" key="1">
    <source>
        <dbReference type="Pfam" id="PF13649"/>
    </source>
</evidence>